<accession>A0ABW5RE55</accession>
<dbReference type="Pfam" id="PF00903">
    <property type="entry name" value="Glyoxalase"/>
    <property type="match status" value="1"/>
</dbReference>
<dbReference type="RefSeq" id="WP_379930640.1">
    <property type="nucleotide sequence ID" value="NZ_JBHUMM010000043.1"/>
</dbReference>
<protein>
    <submittedName>
        <fullName evidence="2">VOC family protein</fullName>
    </submittedName>
</protein>
<dbReference type="EMBL" id="JBHUMM010000043">
    <property type="protein sequence ID" value="MFD2673084.1"/>
    <property type="molecule type" value="Genomic_DNA"/>
</dbReference>
<dbReference type="Gene3D" id="3.10.180.10">
    <property type="entry name" value="2,3-Dihydroxybiphenyl 1,2-Dioxygenase, domain 1"/>
    <property type="match status" value="1"/>
</dbReference>
<organism evidence="2 3">
    <name type="scientific">Marinicrinis sediminis</name>
    <dbReference type="NCBI Taxonomy" id="1652465"/>
    <lineage>
        <taxon>Bacteria</taxon>
        <taxon>Bacillati</taxon>
        <taxon>Bacillota</taxon>
        <taxon>Bacilli</taxon>
        <taxon>Bacillales</taxon>
        <taxon>Paenibacillaceae</taxon>
    </lineage>
</organism>
<comment type="caution">
    <text evidence="2">The sequence shown here is derived from an EMBL/GenBank/DDBJ whole genome shotgun (WGS) entry which is preliminary data.</text>
</comment>
<feature type="domain" description="Glyoxalase/fosfomycin resistance/dioxygenase" evidence="1">
    <location>
        <begin position="8"/>
        <end position="111"/>
    </location>
</feature>
<dbReference type="SUPFAM" id="SSF54593">
    <property type="entry name" value="Glyoxalase/Bleomycin resistance protein/Dihydroxybiphenyl dioxygenase"/>
    <property type="match status" value="1"/>
</dbReference>
<proteinExistence type="predicted"/>
<evidence type="ECO:0000313" key="2">
    <source>
        <dbReference type="EMBL" id="MFD2673084.1"/>
    </source>
</evidence>
<dbReference type="Proteomes" id="UP001597497">
    <property type="component" value="Unassembled WGS sequence"/>
</dbReference>
<keyword evidence="3" id="KW-1185">Reference proteome</keyword>
<dbReference type="InterPro" id="IPR029068">
    <property type="entry name" value="Glyas_Bleomycin-R_OHBP_Dase"/>
</dbReference>
<name>A0ABW5RE55_9BACL</name>
<gene>
    <name evidence="2" type="ORF">ACFSUC_16050</name>
</gene>
<evidence type="ECO:0000259" key="1">
    <source>
        <dbReference type="Pfam" id="PF00903"/>
    </source>
</evidence>
<dbReference type="InterPro" id="IPR004360">
    <property type="entry name" value="Glyas_Fos-R_dOase_dom"/>
</dbReference>
<evidence type="ECO:0000313" key="3">
    <source>
        <dbReference type="Proteomes" id="UP001597497"/>
    </source>
</evidence>
<reference evidence="3" key="1">
    <citation type="journal article" date="2019" name="Int. J. Syst. Evol. Microbiol.">
        <title>The Global Catalogue of Microorganisms (GCM) 10K type strain sequencing project: providing services to taxonomists for standard genome sequencing and annotation.</title>
        <authorList>
            <consortium name="The Broad Institute Genomics Platform"/>
            <consortium name="The Broad Institute Genome Sequencing Center for Infectious Disease"/>
            <person name="Wu L."/>
            <person name="Ma J."/>
        </authorList>
    </citation>
    <scope>NUCLEOTIDE SEQUENCE [LARGE SCALE GENOMIC DNA]</scope>
    <source>
        <strain evidence="3">KCTC 33676</strain>
    </source>
</reference>
<sequence>MNPVHNEIGAVFIPVREIEKARDWYSDILNLPIDGEILFGHLYVLPMEGTKIVLDSKISHDDHVYRFPPFHFNASDISEAFAYMSTKQVEMDDEINGNWFRFKDPDGNVLMVCECM</sequence>